<comment type="similarity">
    <text evidence="3">Belongs to the SNF7 family.</text>
</comment>
<sequence>MAEESKKSDRFPPSWGDDERMSYLFSDFRQNRMVNPNDWDNKLKFWSQLVGDCCRRDKSVVMDCERMVEGFRRKGRLPMGINRVLREMANNAQIVNTADFISSVNSTWVSWGVNNFLRRPLTWAIGSLFKSSEQPLTGNYIFMDVLKEIAESIVDLHQQCSNIDNADNLVEYTTLREVCQDVCGDETSLDLALLYLQKMKRVHVEAIADGSKVVKFVSKNQRTVTPLTETELGIVGLRRTINNLKKQIEQHEKDMNNLRNEAALTVRKGLKSSAKNILRRKKILERRLAKKETTLDTLQQLLDQIKGAETSTMTLEAYRAGASALKQTLKANGLTPEAVDDTLSDVQEVMELCAEIEDTMSQGNKAIDDSVSFSAGFDTETLEAELADLLDESTSQDIGETVKPTTDKSSMNQEDFLAGLPEVPETEPQNSDKAAKTTEPLLMS</sequence>
<feature type="region of interest" description="Disordered" evidence="12">
    <location>
        <begin position="390"/>
        <end position="444"/>
    </location>
</feature>
<dbReference type="PANTHER" id="PTHR22761:SF21">
    <property type="entry name" value="CHARGED MULTIVESICULAR BODY PROTEIN 7"/>
    <property type="match status" value="1"/>
</dbReference>
<feature type="domain" description="CHMP7 winged helix" evidence="13">
    <location>
        <begin position="146"/>
        <end position="216"/>
    </location>
</feature>
<dbReference type="OMA" id="LQLQFMR"/>
<dbReference type="EnsemblMetazoa" id="XM_038214738.1">
    <property type="protein sequence ID" value="XP_038070666.1"/>
    <property type="gene ID" value="LOC119739710"/>
</dbReference>
<evidence type="ECO:0000256" key="4">
    <source>
        <dbReference type="ARBA" id="ARBA00022448"/>
    </source>
</evidence>
<evidence type="ECO:0000256" key="7">
    <source>
        <dbReference type="ARBA" id="ARBA00023054"/>
    </source>
</evidence>
<evidence type="ECO:0000256" key="10">
    <source>
        <dbReference type="ARBA" id="ARBA00041629"/>
    </source>
</evidence>
<dbReference type="GO" id="GO:0006900">
    <property type="term" value="P:vesicle budding from membrane"/>
    <property type="evidence" value="ECO:0007669"/>
    <property type="project" value="TreeGrafter"/>
</dbReference>
<keyword evidence="7 11" id="KW-0175">Coiled coil</keyword>
<dbReference type="PANTHER" id="PTHR22761">
    <property type="entry name" value="CHARGED MULTIVESICULAR BODY PROTEIN"/>
    <property type="match status" value="1"/>
</dbReference>
<comment type="subcellular location">
    <subcellularLocation>
        <location evidence="2">Cytoplasm</location>
    </subcellularLocation>
    <subcellularLocation>
        <location evidence="1">Nucleus envelope</location>
    </subcellularLocation>
</comment>
<evidence type="ECO:0000256" key="6">
    <source>
        <dbReference type="ARBA" id="ARBA00022927"/>
    </source>
</evidence>
<accession>A0A914B5A8</accession>
<evidence type="ECO:0000259" key="13">
    <source>
        <dbReference type="Pfam" id="PF25239"/>
    </source>
</evidence>
<reference evidence="14" key="1">
    <citation type="submission" date="2022-11" db="UniProtKB">
        <authorList>
            <consortium name="EnsemblMetazoa"/>
        </authorList>
    </citation>
    <scope>IDENTIFICATION</scope>
</reference>
<keyword evidence="6" id="KW-0653">Protein transport</keyword>
<keyword evidence="15" id="KW-1185">Reference proteome</keyword>
<dbReference type="GO" id="GO:0000815">
    <property type="term" value="C:ESCRT III complex"/>
    <property type="evidence" value="ECO:0007669"/>
    <property type="project" value="TreeGrafter"/>
</dbReference>
<evidence type="ECO:0000256" key="8">
    <source>
        <dbReference type="ARBA" id="ARBA00023242"/>
    </source>
</evidence>
<organism evidence="14 15">
    <name type="scientific">Patiria miniata</name>
    <name type="common">Bat star</name>
    <name type="synonym">Asterina miniata</name>
    <dbReference type="NCBI Taxonomy" id="46514"/>
    <lineage>
        <taxon>Eukaryota</taxon>
        <taxon>Metazoa</taxon>
        <taxon>Echinodermata</taxon>
        <taxon>Eleutherozoa</taxon>
        <taxon>Asterozoa</taxon>
        <taxon>Asteroidea</taxon>
        <taxon>Valvatacea</taxon>
        <taxon>Valvatida</taxon>
        <taxon>Asterinidae</taxon>
        <taxon>Patiria</taxon>
    </lineage>
</organism>
<dbReference type="Pfam" id="PF25239">
    <property type="entry name" value="WHD_CHMP7"/>
    <property type="match status" value="1"/>
</dbReference>
<evidence type="ECO:0000313" key="15">
    <source>
        <dbReference type="Proteomes" id="UP000887568"/>
    </source>
</evidence>
<evidence type="ECO:0000256" key="2">
    <source>
        <dbReference type="ARBA" id="ARBA00004496"/>
    </source>
</evidence>
<dbReference type="GO" id="GO:0032511">
    <property type="term" value="P:late endosome to vacuole transport via multivesicular body sorting pathway"/>
    <property type="evidence" value="ECO:0007669"/>
    <property type="project" value="TreeGrafter"/>
</dbReference>
<protein>
    <recommendedName>
        <fullName evidence="9">Charged multivesicular body protein 7</fullName>
    </recommendedName>
    <alternativeName>
        <fullName evidence="10">Chromatin-modifying protein 7</fullName>
    </alternativeName>
</protein>
<dbReference type="Proteomes" id="UP000887568">
    <property type="component" value="Unplaced"/>
</dbReference>
<evidence type="ECO:0000256" key="5">
    <source>
        <dbReference type="ARBA" id="ARBA00022490"/>
    </source>
</evidence>
<proteinExistence type="inferred from homology"/>
<dbReference type="InterPro" id="IPR057471">
    <property type="entry name" value="CHMP7_WHD"/>
</dbReference>
<dbReference type="RefSeq" id="XP_038070666.1">
    <property type="nucleotide sequence ID" value="XM_038214738.1"/>
</dbReference>
<feature type="compositionally biased region" description="Polar residues" evidence="12">
    <location>
        <begin position="393"/>
        <end position="413"/>
    </location>
</feature>
<dbReference type="InterPro" id="IPR005024">
    <property type="entry name" value="Snf7_fam"/>
</dbReference>
<dbReference type="OrthoDB" id="10250120at2759"/>
<dbReference type="Gene3D" id="6.10.140.1230">
    <property type="match status" value="1"/>
</dbReference>
<keyword evidence="5" id="KW-0963">Cytoplasm</keyword>
<dbReference type="Pfam" id="PF03357">
    <property type="entry name" value="Snf7"/>
    <property type="match status" value="1"/>
</dbReference>
<dbReference type="AlphaFoldDB" id="A0A914B5A8"/>
<evidence type="ECO:0000256" key="1">
    <source>
        <dbReference type="ARBA" id="ARBA00004259"/>
    </source>
</evidence>
<dbReference type="GeneID" id="119739710"/>
<dbReference type="Pfam" id="PF25880">
    <property type="entry name" value="WHD_CHMP7_1st"/>
    <property type="match status" value="1"/>
</dbReference>
<feature type="coiled-coil region" evidence="11">
    <location>
        <begin position="234"/>
        <end position="308"/>
    </location>
</feature>
<dbReference type="GO" id="GO:0005771">
    <property type="term" value="C:multivesicular body"/>
    <property type="evidence" value="ECO:0007669"/>
    <property type="project" value="TreeGrafter"/>
</dbReference>
<dbReference type="GO" id="GO:0015031">
    <property type="term" value="P:protein transport"/>
    <property type="evidence" value="ECO:0007669"/>
    <property type="project" value="UniProtKB-KW"/>
</dbReference>
<evidence type="ECO:0000256" key="9">
    <source>
        <dbReference type="ARBA" id="ARBA00041077"/>
    </source>
</evidence>
<evidence type="ECO:0000313" key="14">
    <source>
        <dbReference type="EnsemblMetazoa" id="XP_038070666.1"/>
    </source>
</evidence>
<keyword evidence="4" id="KW-0813">Transport</keyword>
<name>A0A914B5A8_PATMI</name>
<keyword evidence="8" id="KW-0539">Nucleus</keyword>
<evidence type="ECO:0000256" key="11">
    <source>
        <dbReference type="SAM" id="Coils"/>
    </source>
</evidence>
<dbReference type="GO" id="GO:0009898">
    <property type="term" value="C:cytoplasmic side of plasma membrane"/>
    <property type="evidence" value="ECO:0007669"/>
    <property type="project" value="TreeGrafter"/>
</dbReference>
<evidence type="ECO:0000256" key="3">
    <source>
        <dbReference type="ARBA" id="ARBA00006190"/>
    </source>
</evidence>
<dbReference type="GO" id="GO:0005635">
    <property type="term" value="C:nuclear envelope"/>
    <property type="evidence" value="ECO:0007669"/>
    <property type="project" value="UniProtKB-SubCell"/>
</dbReference>
<evidence type="ECO:0000256" key="12">
    <source>
        <dbReference type="SAM" id="MobiDB-lite"/>
    </source>
</evidence>